<evidence type="ECO:0000259" key="15">
    <source>
        <dbReference type="Pfam" id="PF02852"/>
    </source>
</evidence>
<evidence type="ECO:0000256" key="8">
    <source>
        <dbReference type="ARBA" id="ARBA00023157"/>
    </source>
</evidence>
<comment type="miscellaneous">
    <text evidence="14">The active site is a redox-active disulfide bond.</text>
</comment>
<feature type="disulfide bond" description="Redox-active" evidence="13">
    <location>
        <begin position="47"/>
        <end position="52"/>
    </location>
</feature>
<comment type="similarity">
    <text evidence="1 14">Belongs to the class-I pyridine nucleotide-disulfide oxidoreductase family.</text>
</comment>
<dbReference type="PANTHER" id="PTHR22912:SF160">
    <property type="entry name" value="DIHYDROLIPOYL DEHYDROGENASE"/>
    <property type="match status" value="1"/>
</dbReference>
<dbReference type="PRINTS" id="PR00368">
    <property type="entry name" value="FADPNR"/>
</dbReference>
<evidence type="ECO:0000256" key="6">
    <source>
        <dbReference type="ARBA" id="ARBA00023002"/>
    </source>
</evidence>
<dbReference type="AlphaFoldDB" id="A0A2T2WKX0"/>
<dbReference type="EMBL" id="PXYV01000011">
    <property type="protein sequence ID" value="PSR22883.1"/>
    <property type="molecule type" value="Genomic_DNA"/>
</dbReference>
<evidence type="ECO:0000256" key="13">
    <source>
        <dbReference type="PIRSR" id="PIRSR000350-4"/>
    </source>
</evidence>
<dbReference type="InterPro" id="IPR001100">
    <property type="entry name" value="Pyr_nuc-diS_OxRdtase"/>
</dbReference>
<evidence type="ECO:0000256" key="5">
    <source>
        <dbReference type="ARBA" id="ARBA00022827"/>
    </source>
</evidence>
<feature type="binding site" evidence="12">
    <location>
        <begin position="184"/>
        <end position="191"/>
    </location>
    <ligand>
        <name>NAD(+)</name>
        <dbReference type="ChEBI" id="CHEBI:57540"/>
    </ligand>
</feature>
<dbReference type="PRINTS" id="PR00411">
    <property type="entry name" value="PNDRDTASEI"/>
</dbReference>
<dbReference type="InterPro" id="IPR023753">
    <property type="entry name" value="FAD/NAD-binding_dom"/>
</dbReference>
<accession>A0A2T2WKX0</accession>
<dbReference type="InterPro" id="IPR004099">
    <property type="entry name" value="Pyr_nucl-diS_OxRdtase_dimer"/>
</dbReference>
<feature type="binding site" evidence="12">
    <location>
        <begin position="147"/>
        <end position="149"/>
    </location>
    <ligand>
        <name>FAD</name>
        <dbReference type="ChEBI" id="CHEBI:57692"/>
    </ligand>
</feature>
<evidence type="ECO:0000256" key="7">
    <source>
        <dbReference type="ARBA" id="ARBA00023027"/>
    </source>
</evidence>
<evidence type="ECO:0000256" key="14">
    <source>
        <dbReference type="RuleBase" id="RU003692"/>
    </source>
</evidence>
<dbReference type="EC" id="1.8.1.4" evidence="2 14"/>
<dbReference type="Proteomes" id="UP000241848">
    <property type="component" value="Unassembled WGS sequence"/>
</dbReference>
<dbReference type="InterPro" id="IPR050151">
    <property type="entry name" value="Class-I_Pyr_Nuc-Dis_Oxidored"/>
</dbReference>
<feature type="domain" description="Pyridine nucleotide-disulphide oxidoreductase dimerisation" evidence="15">
    <location>
        <begin position="349"/>
        <end position="458"/>
    </location>
</feature>
<dbReference type="PIRSF" id="PIRSF000350">
    <property type="entry name" value="Mercury_reductase_MerA"/>
    <property type="match status" value="1"/>
</dbReference>
<dbReference type="GO" id="GO:0004148">
    <property type="term" value="F:dihydrolipoyl dehydrogenase (NADH) activity"/>
    <property type="evidence" value="ECO:0007669"/>
    <property type="project" value="UniProtKB-EC"/>
</dbReference>
<dbReference type="SUPFAM" id="SSF51905">
    <property type="entry name" value="FAD/NAD(P)-binding domain"/>
    <property type="match status" value="1"/>
</dbReference>
<comment type="catalytic activity">
    <reaction evidence="10 14">
        <text>N(6)-[(R)-dihydrolipoyl]-L-lysyl-[protein] + NAD(+) = N(6)-[(R)-lipoyl]-L-lysyl-[protein] + NADH + H(+)</text>
        <dbReference type="Rhea" id="RHEA:15045"/>
        <dbReference type="Rhea" id="RHEA-COMP:10474"/>
        <dbReference type="Rhea" id="RHEA-COMP:10475"/>
        <dbReference type="ChEBI" id="CHEBI:15378"/>
        <dbReference type="ChEBI" id="CHEBI:57540"/>
        <dbReference type="ChEBI" id="CHEBI:57945"/>
        <dbReference type="ChEBI" id="CHEBI:83099"/>
        <dbReference type="ChEBI" id="CHEBI:83100"/>
        <dbReference type="EC" id="1.8.1.4"/>
    </reaction>
</comment>
<dbReference type="InterPro" id="IPR012999">
    <property type="entry name" value="Pyr_OxRdtase_I_AS"/>
</dbReference>
<dbReference type="SUPFAM" id="SSF55424">
    <property type="entry name" value="FAD/NAD-linked reductases, dimerisation (C-terminal) domain"/>
    <property type="match status" value="1"/>
</dbReference>
<keyword evidence="5 12" id="KW-0274">FAD</keyword>
<evidence type="ECO:0000256" key="9">
    <source>
        <dbReference type="ARBA" id="ARBA00023284"/>
    </source>
</evidence>
<dbReference type="GO" id="GO:0050660">
    <property type="term" value="F:flavin adenine dinucleotide binding"/>
    <property type="evidence" value="ECO:0007669"/>
    <property type="project" value="InterPro"/>
</dbReference>
<dbReference type="Gene3D" id="3.30.390.30">
    <property type="match status" value="1"/>
</dbReference>
<feature type="binding site" evidence="12">
    <location>
        <position position="207"/>
    </location>
    <ligand>
        <name>NAD(+)</name>
        <dbReference type="ChEBI" id="CHEBI:57540"/>
    </ligand>
</feature>
<evidence type="ECO:0000256" key="3">
    <source>
        <dbReference type="ARBA" id="ARBA00016961"/>
    </source>
</evidence>
<reference evidence="17 18" key="1">
    <citation type="journal article" date="2014" name="BMC Genomics">
        <title>Comparison of environmental and isolate Sulfobacillus genomes reveals diverse carbon, sulfur, nitrogen, and hydrogen metabolisms.</title>
        <authorList>
            <person name="Justice N.B."/>
            <person name="Norman A."/>
            <person name="Brown C.T."/>
            <person name="Singh A."/>
            <person name="Thomas B.C."/>
            <person name="Banfield J.F."/>
        </authorList>
    </citation>
    <scope>NUCLEOTIDE SEQUENCE [LARGE SCALE GENOMIC DNA]</scope>
    <source>
        <strain evidence="17">AMDSBA3</strain>
    </source>
</reference>
<sequence length="474" mass="49747">MVVGEFTESVDLLVVGAGPGGYVAAIRAAQLGRQVTVVEREQVGGICLNVGCIPSKALITVADEFYSLHDAGQRGIVAGQAHVEMSAVQNFKQGVVERLTGGVAQLLKAHGVTVVRGDARFVDPHRVRVVSEYESRKFEFRHAIIATGSRPRTLDVLPVDDQVVFGSTGLLACGRIPEHLVVVGGGYIGVELGTAFRKFGSRVTIVEATANLLMGIDPALVRVIRRRLQELGIEVELHSIIKQAEIDTQGAQLEVETGGTVRTVRADSVLVTVGRIPNTDGLDLGAAQVSVDDRGMIMVDEHLRTKNPDVAAIGDVTPGPMLAHKASYQGKIAAESLCGQSSAADALAIPAVIFTDPEIASVGLTPEQARAQGSDVVVGRFPFSANGRALSMGEPAGEAIVVADRTSGIIMGVHLAGKDASNLIAEGALALEMGSTLDDLALTIHAHPTLSEAIMEAAEAALGRPIHQIVRQHV</sequence>
<feature type="binding site" evidence="12">
    <location>
        <position position="315"/>
    </location>
    <ligand>
        <name>FAD</name>
        <dbReference type="ChEBI" id="CHEBI:57692"/>
    </ligand>
</feature>
<keyword evidence="12" id="KW-0547">Nucleotide-binding</keyword>
<keyword evidence="7 12" id="KW-0520">NAD</keyword>
<evidence type="ECO:0000256" key="2">
    <source>
        <dbReference type="ARBA" id="ARBA00012608"/>
    </source>
</evidence>
<comment type="caution">
    <text evidence="17">The sequence shown here is derived from an EMBL/GenBank/DDBJ whole genome shotgun (WGS) entry which is preliminary data.</text>
</comment>
<evidence type="ECO:0000256" key="1">
    <source>
        <dbReference type="ARBA" id="ARBA00007532"/>
    </source>
</evidence>
<keyword evidence="9 14" id="KW-0676">Redox-active center</keyword>
<evidence type="ECO:0000256" key="12">
    <source>
        <dbReference type="PIRSR" id="PIRSR000350-3"/>
    </source>
</evidence>
<dbReference type="InterPro" id="IPR016156">
    <property type="entry name" value="FAD/NAD-linked_Rdtase_dimer_sf"/>
</dbReference>
<evidence type="ECO:0000256" key="4">
    <source>
        <dbReference type="ARBA" id="ARBA00022630"/>
    </source>
</evidence>
<keyword evidence="6 14" id="KW-0560">Oxidoreductase</keyword>
<feature type="binding site" evidence="12">
    <location>
        <begin position="321"/>
        <end position="324"/>
    </location>
    <ligand>
        <name>FAD</name>
        <dbReference type="ChEBI" id="CHEBI:57692"/>
    </ligand>
</feature>
<evidence type="ECO:0000259" key="16">
    <source>
        <dbReference type="Pfam" id="PF07992"/>
    </source>
</evidence>
<feature type="binding site" evidence="12">
    <location>
        <position position="274"/>
    </location>
    <ligand>
        <name>NAD(+)</name>
        <dbReference type="ChEBI" id="CHEBI:57540"/>
    </ligand>
</feature>
<organism evidence="17 18">
    <name type="scientific">Sulfobacillus acidophilus</name>
    <dbReference type="NCBI Taxonomy" id="53633"/>
    <lineage>
        <taxon>Bacteria</taxon>
        <taxon>Bacillati</taxon>
        <taxon>Bacillota</taxon>
        <taxon>Clostridia</taxon>
        <taxon>Eubacteriales</taxon>
        <taxon>Clostridiales Family XVII. Incertae Sedis</taxon>
        <taxon>Sulfobacillus</taxon>
    </lineage>
</organism>
<keyword evidence="4 14" id="KW-0285">Flavoprotein</keyword>
<dbReference type="GO" id="GO:0006103">
    <property type="term" value="P:2-oxoglutarate metabolic process"/>
    <property type="evidence" value="ECO:0007669"/>
    <property type="project" value="TreeGrafter"/>
</dbReference>
<dbReference type="InterPro" id="IPR006258">
    <property type="entry name" value="Lipoamide_DH"/>
</dbReference>
<feature type="domain" description="FAD/NAD(P)-binding" evidence="16">
    <location>
        <begin position="11"/>
        <end position="330"/>
    </location>
</feature>
<feature type="binding site" evidence="12">
    <location>
        <position position="56"/>
    </location>
    <ligand>
        <name>FAD</name>
        <dbReference type="ChEBI" id="CHEBI:57692"/>
    </ligand>
</feature>
<protein>
    <recommendedName>
        <fullName evidence="3 14">Dihydrolipoyl dehydrogenase</fullName>
        <ecNumber evidence="2 14">1.8.1.4</ecNumber>
    </recommendedName>
</protein>
<evidence type="ECO:0000256" key="10">
    <source>
        <dbReference type="ARBA" id="ARBA00049187"/>
    </source>
</evidence>
<proteinExistence type="inferred from homology"/>
<dbReference type="PANTHER" id="PTHR22912">
    <property type="entry name" value="DISULFIDE OXIDOREDUCTASE"/>
    <property type="match status" value="1"/>
</dbReference>
<dbReference type="Pfam" id="PF07992">
    <property type="entry name" value="Pyr_redox_2"/>
    <property type="match status" value="1"/>
</dbReference>
<dbReference type="FunFam" id="3.30.390.30:FF:000001">
    <property type="entry name" value="Dihydrolipoyl dehydrogenase"/>
    <property type="match status" value="1"/>
</dbReference>
<name>A0A2T2WKX0_9FIRM</name>
<feature type="active site" description="Proton acceptor" evidence="11">
    <location>
        <position position="447"/>
    </location>
</feature>
<dbReference type="InterPro" id="IPR036188">
    <property type="entry name" value="FAD/NAD-bd_sf"/>
</dbReference>
<gene>
    <name evidence="17" type="primary">lpdA</name>
    <name evidence="17" type="ORF">C7B45_05300</name>
</gene>
<dbReference type="Gene3D" id="3.50.50.60">
    <property type="entry name" value="FAD/NAD(P)-binding domain"/>
    <property type="match status" value="2"/>
</dbReference>
<keyword evidence="8" id="KW-1015">Disulfide bond</keyword>
<evidence type="ECO:0000256" key="11">
    <source>
        <dbReference type="PIRSR" id="PIRSR000350-2"/>
    </source>
</evidence>
<comment type="cofactor">
    <cofactor evidence="12 14">
        <name>FAD</name>
        <dbReference type="ChEBI" id="CHEBI:57692"/>
    </cofactor>
    <text evidence="12 14">Binds 1 FAD per subunit.</text>
</comment>
<dbReference type="PROSITE" id="PS00076">
    <property type="entry name" value="PYRIDINE_REDOX_1"/>
    <property type="match status" value="1"/>
</dbReference>
<evidence type="ECO:0000313" key="18">
    <source>
        <dbReference type="Proteomes" id="UP000241848"/>
    </source>
</evidence>
<dbReference type="Pfam" id="PF02852">
    <property type="entry name" value="Pyr_redox_dim"/>
    <property type="match status" value="1"/>
</dbReference>
<dbReference type="NCBIfam" id="TIGR01350">
    <property type="entry name" value="lipoamide_DH"/>
    <property type="match status" value="1"/>
</dbReference>
<evidence type="ECO:0000313" key="17">
    <source>
        <dbReference type="EMBL" id="PSR22883.1"/>
    </source>
</evidence>